<name>A0ABS0H6Q0_9ACTN</name>
<dbReference type="Proteomes" id="UP000638560">
    <property type="component" value="Unassembled WGS sequence"/>
</dbReference>
<evidence type="ECO:0000256" key="2">
    <source>
        <dbReference type="SAM" id="SignalP"/>
    </source>
</evidence>
<sequence length="285" mass="29154">MNHPVYQRLRNAASGRRNRLALAAAVVAAAASTTGVALASTGQSATPTDTSTVAVAELGRSAAKAAQAEALETTTAPETAAPASPSDPATAEPTRAASSAAKAAPTSTPSKRPAPPASKVLDYQFQAQINGWYCGPAATRIALTARGERPSQDEVAGDLGTTMSGTNSAQDTTRVLNKVIGTDFYRSTMLSGGAASPAQMDQLQADVVHAVSNGYAVVANIAGSATDVDGGWHSYPGGHYLTVVGYRDNGRTVKIADPAIPGDDSTYWLTTIDLANWAATRGYSS</sequence>
<evidence type="ECO:0000259" key="3">
    <source>
        <dbReference type="Pfam" id="PF13529"/>
    </source>
</evidence>
<evidence type="ECO:0000313" key="5">
    <source>
        <dbReference type="Proteomes" id="UP000638560"/>
    </source>
</evidence>
<dbReference type="Gene3D" id="3.90.70.10">
    <property type="entry name" value="Cysteine proteinases"/>
    <property type="match status" value="1"/>
</dbReference>
<feature type="compositionally biased region" description="Low complexity" evidence="1">
    <location>
        <begin position="64"/>
        <end position="110"/>
    </location>
</feature>
<dbReference type="RefSeq" id="WP_196205315.1">
    <property type="nucleotide sequence ID" value="NZ_JADPUN010000296.1"/>
</dbReference>
<feature type="region of interest" description="Disordered" evidence="1">
    <location>
        <begin position="64"/>
        <end position="117"/>
    </location>
</feature>
<feature type="signal peptide" evidence="2">
    <location>
        <begin position="1"/>
        <end position="39"/>
    </location>
</feature>
<evidence type="ECO:0000256" key="1">
    <source>
        <dbReference type="SAM" id="MobiDB-lite"/>
    </source>
</evidence>
<accession>A0ABS0H6Q0</accession>
<organism evidence="4 5">
    <name type="scientific">Plantactinospora alkalitolerans</name>
    <dbReference type="NCBI Taxonomy" id="2789879"/>
    <lineage>
        <taxon>Bacteria</taxon>
        <taxon>Bacillati</taxon>
        <taxon>Actinomycetota</taxon>
        <taxon>Actinomycetes</taxon>
        <taxon>Micromonosporales</taxon>
        <taxon>Micromonosporaceae</taxon>
        <taxon>Plantactinospora</taxon>
    </lineage>
</organism>
<dbReference type="InterPro" id="IPR038765">
    <property type="entry name" value="Papain-like_cys_pep_sf"/>
</dbReference>
<keyword evidence="2" id="KW-0732">Signal</keyword>
<gene>
    <name evidence="4" type="ORF">I0C86_33485</name>
</gene>
<dbReference type="EMBL" id="JADPUN010000296">
    <property type="protein sequence ID" value="MBF9133812.1"/>
    <property type="molecule type" value="Genomic_DNA"/>
</dbReference>
<dbReference type="Pfam" id="PF13529">
    <property type="entry name" value="Peptidase_C39_2"/>
    <property type="match status" value="1"/>
</dbReference>
<reference evidence="4 5" key="1">
    <citation type="submission" date="2020-11" db="EMBL/GenBank/DDBJ databases">
        <title>A novel isolate from a Black sea contaminated sediment with potential to produce alkanes: Plantactinospora alkalitolerans sp. nov.</title>
        <authorList>
            <person name="Carro L."/>
            <person name="Veyisoglu A."/>
            <person name="Guven K."/>
            <person name="Schumann P."/>
            <person name="Klenk H.-P."/>
            <person name="Sahin N."/>
        </authorList>
    </citation>
    <scope>NUCLEOTIDE SEQUENCE [LARGE SCALE GENOMIC DNA]</scope>
    <source>
        <strain evidence="4 5">S1510</strain>
    </source>
</reference>
<comment type="caution">
    <text evidence="4">The sequence shown here is derived from an EMBL/GenBank/DDBJ whole genome shotgun (WGS) entry which is preliminary data.</text>
</comment>
<dbReference type="SUPFAM" id="SSF54001">
    <property type="entry name" value="Cysteine proteinases"/>
    <property type="match status" value="1"/>
</dbReference>
<keyword evidence="5" id="KW-1185">Reference proteome</keyword>
<protein>
    <submittedName>
        <fullName evidence="4">C39 family peptidase</fullName>
    </submittedName>
</protein>
<feature type="chain" id="PRO_5046226821" evidence="2">
    <location>
        <begin position="40"/>
        <end position="285"/>
    </location>
</feature>
<proteinExistence type="predicted"/>
<evidence type="ECO:0000313" key="4">
    <source>
        <dbReference type="EMBL" id="MBF9133812.1"/>
    </source>
</evidence>
<dbReference type="InterPro" id="IPR039564">
    <property type="entry name" value="Peptidase_C39-like"/>
</dbReference>
<feature type="domain" description="Peptidase C39-like" evidence="3">
    <location>
        <begin position="123"/>
        <end position="259"/>
    </location>
</feature>